<feature type="transmembrane region" description="Helical" evidence="1">
    <location>
        <begin position="123"/>
        <end position="139"/>
    </location>
</feature>
<feature type="transmembrane region" description="Helical" evidence="1">
    <location>
        <begin position="303"/>
        <end position="324"/>
    </location>
</feature>
<dbReference type="STRING" id="445961.IW15_03380"/>
<evidence type="ECO:0000313" key="3">
    <source>
        <dbReference type="Proteomes" id="UP000028705"/>
    </source>
</evidence>
<feature type="transmembrane region" description="Helical" evidence="1">
    <location>
        <begin position="357"/>
        <end position="375"/>
    </location>
</feature>
<dbReference type="EMBL" id="JPRH01000001">
    <property type="protein sequence ID" value="KFF14487.1"/>
    <property type="molecule type" value="Genomic_DNA"/>
</dbReference>
<keyword evidence="1" id="KW-0472">Membrane</keyword>
<dbReference type="OrthoDB" id="9759690at2"/>
<comment type="caution">
    <text evidence="2">The sequence shown here is derived from an EMBL/GenBank/DDBJ whole genome shotgun (WGS) entry which is preliminary data.</text>
</comment>
<feature type="transmembrane region" description="Helical" evidence="1">
    <location>
        <begin position="213"/>
        <end position="232"/>
    </location>
</feature>
<name>A0A086ACS3_9FLAO</name>
<keyword evidence="1" id="KW-0812">Transmembrane</keyword>
<dbReference type="RefSeq" id="WP_034709275.1">
    <property type="nucleotide sequence ID" value="NZ_JPRH01000001.1"/>
</dbReference>
<evidence type="ECO:0000313" key="2">
    <source>
        <dbReference type="EMBL" id="KFF14487.1"/>
    </source>
</evidence>
<keyword evidence="3" id="KW-1185">Reference proteome</keyword>
<feature type="transmembrane region" description="Helical" evidence="1">
    <location>
        <begin position="238"/>
        <end position="257"/>
    </location>
</feature>
<feature type="transmembrane region" description="Helical" evidence="1">
    <location>
        <begin position="182"/>
        <end position="201"/>
    </location>
</feature>
<evidence type="ECO:0000256" key="1">
    <source>
        <dbReference type="SAM" id="Phobius"/>
    </source>
</evidence>
<sequence>MSLIRNDYVITPYQAGKWILELSGAHFIVNAYTKSLIDILSTQQNYTEALEKFNLDFSNTLTENEFTGFIETIFTDIPIFKDSSVEAKAPKGFIKFQKKILSPFLAGKIASFISFLFNKKLFWIFFPVLSLAGIFLAFNTPISSLNNISPVWILMLYTVTMFLHELGHIAACRKFTGKNGEIGFGIYFIFPVLYSNISSVWHANKQERIITNLAGVYMQLWCMLIFYGFYWVTQNTTSLYLAYFITLYSFIQIIPFIRSDGYWLLSDITSTPNLLEKSGTEVKNFIKNPIDWVKETREKKSFLLLYGLFNNAILLYFIITQLVYNWKGILHFPVAVLQMVKQMFTFHFSEIILPDNFMITVVFYILLFNTITVNYKKIFSPDKKRDR</sequence>
<accession>A0A086ACS3</accession>
<gene>
    <name evidence="2" type="ORF">IW15_03380</name>
</gene>
<proteinExistence type="predicted"/>
<organism evidence="2 3">
    <name type="scientific">Chryseobacterium soli</name>
    <dbReference type="NCBI Taxonomy" id="445961"/>
    <lineage>
        <taxon>Bacteria</taxon>
        <taxon>Pseudomonadati</taxon>
        <taxon>Bacteroidota</taxon>
        <taxon>Flavobacteriia</taxon>
        <taxon>Flavobacteriales</taxon>
        <taxon>Weeksellaceae</taxon>
        <taxon>Chryseobacterium group</taxon>
        <taxon>Chryseobacterium</taxon>
    </lineage>
</organism>
<keyword evidence="1" id="KW-1133">Transmembrane helix</keyword>
<dbReference type="eggNOG" id="COG1994">
    <property type="taxonomic scope" value="Bacteria"/>
</dbReference>
<dbReference type="Proteomes" id="UP000028705">
    <property type="component" value="Unassembled WGS sequence"/>
</dbReference>
<evidence type="ECO:0008006" key="4">
    <source>
        <dbReference type="Google" id="ProtNLM"/>
    </source>
</evidence>
<feature type="transmembrane region" description="Helical" evidence="1">
    <location>
        <begin position="151"/>
        <end position="170"/>
    </location>
</feature>
<reference evidence="2 3" key="1">
    <citation type="submission" date="2014-07" db="EMBL/GenBank/DDBJ databases">
        <title>Genome of Chryseobacterium soli DSM 19298.</title>
        <authorList>
            <person name="Stropko S.J."/>
            <person name="Pipes S.E."/>
            <person name="Newman J."/>
        </authorList>
    </citation>
    <scope>NUCLEOTIDE SEQUENCE [LARGE SCALE GENOMIC DNA]</scope>
    <source>
        <strain evidence="2 3">DSM 19298</strain>
    </source>
</reference>
<dbReference type="AlphaFoldDB" id="A0A086ACS3"/>
<feature type="transmembrane region" description="Helical" evidence="1">
    <location>
        <begin position="100"/>
        <end position="117"/>
    </location>
</feature>
<protein>
    <recommendedName>
        <fullName evidence="4">Peptidase M50</fullName>
    </recommendedName>
</protein>